<dbReference type="Pfam" id="PF12840">
    <property type="entry name" value="HTH_20"/>
    <property type="match status" value="1"/>
</dbReference>
<evidence type="ECO:0000259" key="4">
    <source>
        <dbReference type="SMART" id="SM00418"/>
    </source>
</evidence>
<dbReference type="InterPro" id="IPR011991">
    <property type="entry name" value="ArsR-like_HTH"/>
</dbReference>
<keyword evidence="1" id="KW-0805">Transcription regulation</keyword>
<evidence type="ECO:0000256" key="1">
    <source>
        <dbReference type="ARBA" id="ARBA00023015"/>
    </source>
</evidence>
<dbReference type="Gene3D" id="1.10.10.10">
    <property type="entry name" value="Winged helix-like DNA-binding domain superfamily/Winged helix DNA-binding domain"/>
    <property type="match status" value="1"/>
</dbReference>
<evidence type="ECO:0000313" key="5">
    <source>
        <dbReference type="EMBL" id="TDD63383.1"/>
    </source>
</evidence>
<sequence length="193" mass="21362">MEARAPALGTAALRALAHPLRVRILDELSMYGPLTASGLGERLGESSGATSYHLRQLEKHGLVAEDAGRGTARERWWMRSPGSITLPDAHQQPEGSADRLATELIDQEWMRRRDDSVREFRERGEAVFDREWLDVASFDTVNVRLTAEELHELVAEIDAVIGRRLGGAATAGARPVQLQLNAFPLVRGETDKE</sequence>
<dbReference type="InterPro" id="IPR036388">
    <property type="entry name" value="WH-like_DNA-bd_sf"/>
</dbReference>
<dbReference type="AlphaFoldDB" id="A0A4R4ZW19"/>
<comment type="caution">
    <text evidence="5">The sequence shown here is derived from an EMBL/GenBank/DDBJ whole genome shotgun (WGS) entry which is preliminary data.</text>
</comment>
<dbReference type="GO" id="GO:0003677">
    <property type="term" value="F:DNA binding"/>
    <property type="evidence" value="ECO:0007669"/>
    <property type="project" value="UniProtKB-KW"/>
</dbReference>
<dbReference type="InterPro" id="IPR051081">
    <property type="entry name" value="HTH_MetalResp_TranReg"/>
</dbReference>
<organism evidence="5 6">
    <name type="scientific">Kribbella antibiotica</name>
    <dbReference type="NCBI Taxonomy" id="190195"/>
    <lineage>
        <taxon>Bacteria</taxon>
        <taxon>Bacillati</taxon>
        <taxon>Actinomycetota</taxon>
        <taxon>Actinomycetes</taxon>
        <taxon>Propionibacteriales</taxon>
        <taxon>Kribbellaceae</taxon>
        <taxon>Kribbella</taxon>
    </lineage>
</organism>
<dbReference type="EMBL" id="SMKX01000001">
    <property type="protein sequence ID" value="TDD63383.1"/>
    <property type="molecule type" value="Genomic_DNA"/>
</dbReference>
<evidence type="ECO:0000313" key="6">
    <source>
        <dbReference type="Proteomes" id="UP000295124"/>
    </source>
</evidence>
<keyword evidence="6" id="KW-1185">Reference proteome</keyword>
<dbReference type="SMART" id="SM00418">
    <property type="entry name" value="HTH_ARSR"/>
    <property type="match status" value="1"/>
</dbReference>
<dbReference type="PANTHER" id="PTHR33154">
    <property type="entry name" value="TRANSCRIPTIONAL REGULATOR, ARSR FAMILY"/>
    <property type="match status" value="1"/>
</dbReference>
<dbReference type="CDD" id="cd00090">
    <property type="entry name" value="HTH_ARSR"/>
    <property type="match status" value="1"/>
</dbReference>
<proteinExistence type="predicted"/>
<feature type="domain" description="HTH arsR-type" evidence="4">
    <location>
        <begin position="11"/>
        <end position="122"/>
    </location>
</feature>
<dbReference type="RefSeq" id="WP_132163930.1">
    <property type="nucleotide sequence ID" value="NZ_SMKX01000001.1"/>
</dbReference>
<accession>A0A4R4ZW19</accession>
<dbReference type="GO" id="GO:0003700">
    <property type="term" value="F:DNA-binding transcription factor activity"/>
    <property type="evidence" value="ECO:0007669"/>
    <property type="project" value="InterPro"/>
</dbReference>
<keyword evidence="3" id="KW-0804">Transcription</keyword>
<keyword evidence="2" id="KW-0238">DNA-binding</keyword>
<dbReference type="SUPFAM" id="SSF46785">
    <property type="entry name" value="Winged helix' DNA-binding domain"/>
    <property type="match status" value="1"/>
</dbReference>
<evidence type="ECO:0000256" key="3">
    <source>
        <dbReference type="ARBA" id="ARBA00023163"/>
    </source>
</evidence>
<name>A0A4R4ZW19_9ACTN</name>
<evidence type="ECO:0000256" key="2">
    <source>
        <dbReference type="ARBA" id="ARBA00023125"/>
    </source>
</evidence>
<dbReference type="InterPro" id="IPR036390">
    <property type="entry name" value="WH_DNA-bd_sf"/>
</dbReference>
<dbReference type="PANTHER" id="PTHR33154:SF15">
    <property type="entry name" value="REGULATORY PROTEIN ARSR"/>
    <property type="match status" value="1"/>
</dbReference>
<protein>
    <submittedName>
        <fullName evidence="5">ArsR family transcriptional regulator</fullName>
    </submittedName>
</protein>
<dbReference type="Proteomes" id="UP000295124">
    <property type="component" value="Unassembled WGS sequence"/>
</dbReference>
<dbReference type="OrthoDB" id="7945987at2"/>
<reference evidence="5 6" key="1">
    <citation type="submission" date="2019-03" db="EMBL/GenBank/DDBJ databases">
        <title>Draft genome sequences of novel Actinobacteria.</title>
        <authorList>
            <person name="Sahin N."/>
            <person name="Ay H."/>
            <person name="Saygin H."/>
        </authorList>
    </citation>
    <scope>NUCLEOTIDE SEQUENCE [LARGE SCALE GENOMIC DNA]</scope>
    <source>
        <strain evidence="5 6">JCM 13523</strain>
    </source>
</reference>
<dbReference type="InterPro" id="IPR001845">
    <property type="entry name" value="HTH_ArsR_DNA-bd_dom"/>
</dbReference>
<gene>
    <name evidence="5" type="ORF">E1263_00050</name>
</gene>